<dbReference type="Pfam" id="PF04773">
    <property type="entry name" value="FecR"/>
    <property type="match status" value="1"/>
</dbReference>
<protein>
    <recommendedName>
        <fullName evidence="1">FecR protein domain-containing protein</fullName>
    </recommendedName>
</protein>
<dbReference type="Gene3D" id="2.60.40.10">
    <property type="entry name" value="Immunoglobulins"/>
    <property type="match status" value="3"/>
</dbReference>
<organism evidence="2 3">
    <name type="scientific">Undibacterium piscinae</name>
    <dbReference type="NCBI Taxonomy" id="2495591"/>
    <lineage>
        <taxon>Bacteria</taxon>
        <taxon>Pseudomonadati</taxon>
        <taxon>Pseudomonadota</taxon>
        <taxon>Betaproteobacteria</taxon>
        <taxon>Burkholderiales</taxon>
        <taxon>Oxalobacteraceae</taxon>
        <taxon>Undibacterium</taxon>
    </lineage>
</organism>
<dbReference type="PANTHER" id="PTHR38731">
    <property type="entry name" value="LIPL45-RELATED LIPOPROTEIN-RELATED"/>
    <property type="match status" value="1"/>
</dbReference>
<gene>
    <name evidence="2" type="ORF">EJG51_014880</name>
</gene>
<evidence type="ECO:0000313" key="2">
    <source>
        <dbReference type="EMBL" id="QJQ06914.1"/>
    </source>
</evidence>
<evidence type="ECO:0000259" key="1">
    <source>
        <dbReference type="Pfam" id="PF04773"/>
    </source>
</evidence>
<evidence type="ECO:0000313" key="3">
    <source>
        <dbReference type="Proteomes" id="UP000274350"/>
    </source>
</evidence>
<dbReference type="Proteomes" id="UP000274350">
    <property type="component" value="Chromosome"/>
</dbReference>
<dbReference type="KEGG" id="upi:EJG51_014880"/>
<dbReference type="PANTHER" id="PTHR38731:SF1">
    <property type="entry name" value="FECR PROTEIN DOMAIN-CONTAINING PROTEIN"/>
    <property type="match status" value="1"/>
</dbReference>
<feature type="domain" description="FecR protein" evidence="1">
    <location>
        <begin position="21"/>
        <end position="116"/>
    </location>
</feature>
<keyword evidence="3" id="KW-1185">Reference proteome</keyword>
<dbReference type="InterPro" id="IPR006860">
    <property type="entry name" value="FecR"/>
</dbReference>
<name>A0A6M4A6V9_9BURK</name>
<dbReference type="InterPro" id="IPR013783">
    <property type="entry name" value="Ig-like_fold"/>
</dbReference>
<reference evidence="2 3" key="1">
    <citation type="journal article" date="2019" name="Int. J. Syst. Evol. Microbiol.">
        <title>Undibacterium piscinae sp. nov., isolated from Korean shiner intestine.</title>
        <authorList>
            <person name="Lee S.Y."/>
            <person name="Kang W."/>
            <person name="Kim P.S."/>
            <person name="Kim H.S."/>
            <person name="Sung H."/>
            <person name="Shin N.R."/>
            <person name="Whon T.W."/>
            <person name="Yun J.H."/>
            <person name="Lee J.Y."/>
            <person name="Lee J.Y."/>
            <person name="Jung M.J."/>
            <person name="Jeong Y.S."/>
            <person name="Tak E.J."/>
            <person name="Han J.E."/>
            <person name="Hyun D.W."/>
            <person name="Kang M.S."/>
            <person name="Lee K.E."/>
            <person name="Lee B.H."/>
            <person name="Bae J.W."/>
        </authorList>
    </citation>
    <scope>NUCLEOTIDE SEQUENCE [LARGE SCALE GENOMIC DNA]</scope>
    <source>
        <strain evidence="2 3">S11R28</strain>
    </source>
</reference>
<dbReference type="Gene3D" id="2.60.120.1440">
    <property type="match status" value="1"/>
</dbReference>
<dbReference type="AlphaFoldDB" id="A0A6M4A6V9"/>
<dbReference type="EMBL" id="CP051152">
    <property type="protein sequence ID" value="QJQ06914.1"/>
    <property type="molecule type" value="Genomic_DNA"/>
</dbReference>
<accession>A0A6M4A6V9</accession>
<proteinExistence type="predicted"/>
<dbReference type="PIRSF" id="PIRSF029644">
    <property type="entry name" value="UCP029644"/>
    <property type="match status" value="1"/>
</dbReference>
<dbReference type="InterPro" id="IPR016930">
    <property type="entry name" value="UCP029644"/>
</dbReference>
<sequence>MKALLQSVMCSTKEPRSAPEKNGFLSLELADESRISIPSNSQVLLAKLKMAKYTKSPRTEIRLQQGRVESRVSPLVSNKGRFEVSSPLAIAGVRGTHFRVGINDNGIANEVLSGGVSVGKKEKPNALLLTRGKGNVINASGVGKALDLLAAPEVTGNFRLQEKPTVQFSVTKNAGALAYRAQIASDARAQNILMESRITGDRFKFDGLPDGSYFIKVTAIDVAGLEGLPNIQNFTLKARPEPPFAIEPKVKLRAETVNFVWTEASNALSYRLQVANDAQFQNLVIDQADITTSQYSSSKLSTGNYFWRLASIVKKTGGVDQGPFGDTQTFKLLPAQTMTPLTDTGSNTLSFNWPAEPGQKFVLEIARDPAFAAIYLTQQLDQAEISIPRPDAGSYFIRVKAIDPDGYAGAFSATQKIEIFSRWVSGNGEPVNSGSGTIRPSF</sequence>